<dbReference type="GO" id="GO:0006412">
    <property type="term" value="P:translation"/>
    <property type="evidence" value="ECO:0007669"/>
    <property type="project" value="UniProtKB-UniRule"/>
</dbReference>
<keyword evidence="1 4" id="KW-0689">Ribosomal protein</keyword>
<evidence type="ECO:0000313" key="7">
    <source>
        <dbReference type="EMBL" id="KAE9637085.1"/>
    </source>
</evidence>
<sequence length="87" mass="10333">MDKARKQEIIAKYGRTENDTGSPEVQIALLTERINHLTEHLRSHKKDHHSRRGLLKMVGQRRGLLNYLMKKDIERYRTIIEELGIRK</sequence>
<dbReference type="Pfam" id="PF00312">
    <property type="entry name" value="Ribosomal_S15"/>
    <property type="match status" value="1"/>
</dbReference>
<comment type="similarity">
    <text evidence="4 5">Belongs to the universal ribosomal protein uS15 family.</text>
</comment>
<dbReference type="EMBL" id="WSLF01000001">
    <property type="protein sequence ID" value="KAE9637085.1"/>
    <property type="molecule type" value="Genomic_DNA"/>
</dbReference>
<dbReference type="InterPro" id="IPR009068">
    <property type="entry name" value="uS15_NS1_RNA-bd_sf"/>
</dbReference>
<keyword evidence="4 6" id="KW-0699">rRNA-binding</keyword>
<evidence type="ECO:0000313" key="8">
    <source>
        <dbReference type="Proteomes" id="UP000483018"/>
    </source>
</evidence>
<dbReference type="InterPro" id="IPR000589">
    <property type="entry name" value="Ribosomal_uS15"/>
</dbReference>
<keyword evidence="4 6" id="KW-0694">RNA-binding</keyword>
<dbReference type="SUPFAM" id="SSF47060">
    <property type="entry name" value="S15/NS1 RNA-binding domain"/>
    <property type="match status" value="1"/>
</dbReference>
<dbReference type="PANTHER" id="PTHR23321:SF26">
    <property type="entry name" value="SMALL RIBOSOMAL SUBUNIT PROTEIN US15M"/>
    <property type="match status" value="1"/>
</dbReference>
<dbReference type="AlphaFoldDB" id="A0A7C8LRK8"/>
<dbReference type="GO" id="GO:0019843">
    <property type="term" value="F:rRNA binding"/>
    <property type="evidence" value="ECO:0007669"/>
    <property type="project" value="UniProtKB-UniRule"/>
</dbReference>
<dbReference type="Gene3D" id="6.10.250.3130">
    <property type="match status" value="1"/>
</dbReference>
<comment type="function">
    <text evidence="4 6">One of the primary rRNA binding proteins, it binds directly to 16S rRNA where it helps nucleate assembly of the platform of the 30S subunit by binding and bridging several RNA helices of the 16S rRNA.</text>
</comment>
<dbReference type="Proteomes" id="UP000483018">
    <property type="component" value="Unassembled WGS sequence"/>
</dbReference>
<dbReference type="SMART" id="SM01387">
    <property type="entry name" value="Ribosomal_S15"/>
    <property type="match status" value="1"/>
</dbReference>
<dbReference type="RefSeq" id="WP_158738999.1">
    <property type="nucleotide sequence ID" value="NZ_JAFBEP010000004.1"/>
</dbReference>
<comment type="caution">
    <text evidence="7">The sequence shown here is derived from an EMBL/GenBank/DDBJ whole genome shotgun (WGS) entry which is preliminary data.</text>
</comment>
<evidence type="ECO:0000256" key="5">
    <source>
        <dbReference type="RuleBase" id="RU003919"/>
    </source>
</evidence>
<name>A0A7C8LRK8_9FIRM</name>
<gene>
    <name evidence="4 7" type="primary">rpsO</name>
    <name evidence="7" type="ORF">GND95_01235</name>
</gene>
<dbReference type="HAMAP" id="MF_01343_B">
    <property type="entry name" value="Ribosomal_uS15_B"/>
    <property type="match status" value="1"/>
</dbReference>
<proteinExistence type="inferred from homology"/>
<dbReference type="NCBIfam" id="TIGR00952">
    <property type="entry name" value="S15_bact"/>
    <property type="match status" value="1"/>
</dbReference>
<dbReference type="CDD" id="cd00353">
    <property type="entry name" value="Ribosomal_S15p_S13e"/>
    <property type="match status" value="1"/>
</dbReference>
<protein>
    <recommendedName>
        <fullName evidence="4">Small ribosomal subunit protein uS15</fullName>
    </recommendedName>
</protein>
<dbReference type="GO" id="GO:0003735">
    <property type="term" value="F:structural constituent of ribosome"/>
    <property type="evidence" value="ECO:0007669"/>
    <property type="project" value="InterPro"/>
</dbReference>
<accession>A0A7C8LRK8</accession>
<evidence type="ECO:0000256" key="2">
    <source>
        <dbReference type="ARBA" id="ARBA00023274"/>
    </source>
</evidence>
<evidence type="ECO:0000256" key="6">
    <source>
        <dbReference type="RuleBase" id="RU004524"/>
    </source>
</evidence>
<keyword evidence="2 4" id="KW-0687">Ribonucleoprotein</keyword>
<dbReference type="OrthoDB" id="9799262at2"/>
<evidence type="ECO:0000256" key="3">
    <source>
        <dbReference type="ARBA" id="ARBA00064542"/>
    </source>
</evidence>
<dbReference type="InterPro" id="IPR005290">
    <property type="entry name" value="Ribosomal_uS15_bac-type"/>
</dbReference>
<evidence type="ECO:0000256" key="4">
    <source>
        <dbReference type="HAMAP-Rule" id="MF_01343"/>
    </source>
</evidence>
<dbReference type="FunFam" id="1.10.287.10:FF:000002">
    <property type="entry name" value="30S ribosomal protein S15"/>
    <property type="match status" value="1"/>
</dbReference>
<comment type="function">
    <text evidence="4">Forms an intersubunit bridge (bridge B4) with the 23S rRNA of the 50S subunit in the ribosome.</text>
</comment>
<dbReference type="Gene3D" id="1.10.287.10">
    <property type="entry name" value="S15/NS1, RNA-binding"/>
    <property type="match status" value="1"/>
</dbReference>
<evidence type="ECO:0000256" key="1">
    <source>
        <dbReference type="ARBA" id="ARBA00022980"/>
    </source>
</evidence>
<comment type="subunit">
    <text evidence="3 4">Part of the 30S ribosomal subunit. Forms a bridge to the 50S subunit in the 70S ribosome, contacting the 23S rRNA.</text>
</comment>
<dbReference type="GO" id="GO:0022627">
    <property type="term" value="C:cytosolic small ribosomal subunit"/>
    <property type="evidence" value="ECO:0007669"/>
    <property type="project" value="TreeGrafter"/>
</dbReference>
<reference evidence="7 8" key="1">
    <citation type="submission" date="2019-12" db="EMBL/GenBank/DDBJ databases">
        <title>Defluviitalea raffinosedens, isolated from a biogas fermenter, genome sequencing and characterization.</title>
        <authorList>
            <person name="Rettenmaier R."/>
            <person name="Schneider M."/>
            <person name="Neuhaus K."/>
            <person name="Liebl W."/>
            <person name="Zverlov V."/>
        </authorList>
    </citation>
    <scope>NUCLEOTIDE SEQUENCE [LARGE SCALE GENOMIC DNA]</scope>
    <source>
        <strain evidence="7 8">249c-K6</strain>
    </source>
</reference>
<dbReference type="PANTHER" id="PTHR23321">
    <property type="entry name" value="RIBOSOMAL PROTEIN S15, BACTERIAL AND ORGANELLAR"/>
    <property type="match status" value="1"/>
</dbReference>
<dbReference type="PROSITE" id="PS00362">
    <property type="entry name" value="RIBOSOMAL_S15"/>
    <property type="match status" value="1"/>
</dbReference>
<organism evidence="7 8">
    <name type="scientific">Defluviitalea raffinosedens</name>
    <dbReference type="NCBI Taxonomy" id="1450156"/>
    <lineage>
        <taxon>Bacteria</taxon>
        <taxon>Bacillati</taxon>
        <taxon>Bacillota</taxon>
        <taxon>Clostridia</taxon>
        <taxon>Lachnospirales</taxon>
        <taxon>Defluviitaleaceae</taxon>
        <taxon>Defluviitalea</taxon>
    </lineage>
</organism>
<keyword evidence="8" id="KW-1185">Reference proteome</keyword>